<evidence type="ECO:0000256" key="3">
    <source>
        <dbReference type="SAM" id="MobiDB-lite"/>
    </source>
</evidence>
<dbReference type="RefSeq" id="WP_072486776.1">
    <property type="nucleotide sequence ID" value="NZ_FPJO01000012.1"/>
</dbReference>
<evidence type="ECO:0000313" key="7">
    <source>
        <dbReference type="Proteomes" id="UP000181909"/>
    </source>
</evidence>
<keyword evidence="6" id="KW-0862">Zinc</keyword>
<name>A0A1K2D0P2_STRAR</name>
<evidence type="ECO:0000256" key="1">
    <source>
        <dbReference type="ARBA" id="ARBA00023015"/>
    </source>
</evidence>
<keyword evidence="2" id="KW-0804">Transcription</keyword>
<evidence type="ECO:0000256" key="2">
    <source>
        <dbReference type="ARBA" id="ARBA00023163"/>
    </source>
</evidence>
<feature type="region of interest" description="Disordered" evidence="3">
    <location>
        <begin position="54"/>
        <end position="78"/>
    </location>
</feature>
<gene>
    <name evidence="6" type="ORF">SAMN02787144_101258</name>
</gene>
<keyword evidence="4" id="KW-1133">Transmembrane helix</keyword>
<dbReference type="OrthoDB" id="5242431at2"/>
<dbReference type="GO" id="GO:0008270">
    <property type="term" value="F:zinc ion binding"/>
    <property type="evidence" value="ECO:0007669"/>
    <property type="project" value="UniProtKB-KW"/>
</dbReference>
<keyword evidence="1" id="KW-0805">Transcription regulation</keyword>
<evidence type="ECO:0000259" key="5">
    <source>
        <dbReference type="Pfam" id="PF13490"/>
    </source>
</evidence>
<dbReference type="Gene3D" id="1.10.10.1320">
    <property type="entry name" value="Anti-sigma factor, zinc-finger domain"/>
    <property type="match status" value="1"/>
</dbReference>
<keyword evidence="6" id="KW-0863">Zinc-finger</keyword>
<keyword evidence="4" id="KW-0472">Membrane</keyword>
<dbReference type="InterPro" id="IPR041916">
    <property type="entry name" value="Anti_sigma_zinc_sf"/>
</dbReference>
<dbReference type="STRING" id="1893.SAMN02787144_101258"/>
<dbReference type="EMBL" id="FPJO01000012">
    <property type="protein sequence ID" value="SFY16582.1"/>
    <property type="molecule type" value="Genomic_DNA"/>
</dbReference>
<feature type="domain" description="Putative zinc-finger" evidence="5">
    <location>
        <begin position="6"/>
        <end position="39"/>
    </location>
</feature>
<feature type="transmembrane region" description="Helical" evidence="4">
    <location>
        <begin position="104"/>
        <end position="125"/>
    </location>
</feature>
<proteinExistence type="predicted"/>
<evidence type="ECO:0000313" key="6">
    <source>
        <dbReference type="EMBL" id="SFY16582.1"/>
    </source>
</evidence>
<reference evidence="6 7" key="1">
    <citation type="submission" date="2016-11" db="EMBL/GenBank/DDBJ databases">
        <authorList>
            <person name="Jaros S."/>
            <person name="Januszkiewicz K."/>
            <person name="Wedrychowicz H."/>
        </authorList>
    </citation>
    <scope>NUCLEOTIDE SEQUENCE [LARGE SCALE GENOMIC DNA]</scope>
    <source>
        <strain evidence="6 7">OK807</strain>
    </source>
</reference>
<keyword evidence="4" id="KW-0812">Transmembrane</keyword>
<keyword evidence="6" id="KW-0479">Metal-binding</keyword>
<dbReference type="Proteomes" id="UP000181909">
    <property type="component" value="Unassembled WGS sequence"/>
</dbReference>
<dbReference type="InterPro" id="IPR027383">
    <property type="entry name" value="Znf_put"/>
</dbReference>
<dbReference type="Pfam" id="PF13490">
    <property type="entry name" value="zf-HC2"/>
    <property type="match status" value="1"/>
</dbReference>
<sequence>MSTDHDDVRMLIGAYVLGGLSETDRHALECHLPTCQDCRDELARSAPLAGLLRRAPGMSAPRPRAAGEAGTDAAPPVSPAGLGRLLEQVRAADVARRRRARRQWLAVAAALIVVAGLGLGSMLPFRHSTGPATAFTSAAGYSVSGRATLTAKPWGTAVSVTLADLPAGAPGPFILQVSSVDGRKEQAATWAITPNGSAAVTGASALRLPDIRSISVMDRAGRLVATTRPL</sequence>
<dbReference type="AlphaFoldDB" id="A0A1K2D0P2"/>
<accession>A0A1K2D0P2</accession>
<organism evidence="6 7">
    <name type="scientific">Streptomyces atratus</name>
    <dbReference type="NCBI Taxonomy" id="1893"/>
    <lineage>
        <taxon>Bacteria</taxon>
        <taxon>Bacillati</taxon>
        <taxon>Actinomycetota</taxon>
        <taxon>Actinomycetes</taxon>
        <taxon>Kitasatosporales</taxon>
        <taxon>Streptomycetaceae</taxon>
        <taxon>Streptomyces</taxon>
    </lineage>
</organism>
<protein>
    <submittedName>
        <fullName evidence="6">Putative zinc-finger</fullName>
    </submittedName>
</protein>
<evidence type="ECO:0000256" key="4">
    <source>
        <dbReference type="SAM" id="Phobius"/>
    </source>
</evidence>